<keyword evidence="7" id="KW-0539">Nucleus</keyword>
<dbReference type="GO" id="GO:0008270">
    <property type="term" value="F:zinc ion binding"/>
    <property type="evidence" value="ECO:0007669"/>
    <property type="project" value="UniProtKB-KW"/>
</dbReference>
<dbReference type="InterPro" id="IPR036236">
    <property type="entry name" value="Znf_C2H2_sf"/>
</dbReference>
<feature type="domain" description="C2H2-type" evidence="9">
    <location>
        <begin position="1"/>
        <end position="30"/>
    </location>
</feature>
<dbReference type="EMBL" id="CAJOBI010191357">
    <property type="protein sequence ID" value="CAF4962250.1"/>
    <property type="molecule type" value="Genomic_DNA"/>
</dbReference>
<dbReference type="Pfam" id="PF00096">
    <property type="entry name" value="zf-C2H2"/>
    <property type="match status" value="2"/>
</dbReference>
<keyword evidence="6" id="KW-0238">DNA-binding</keyword>
<name>A0A8S3DBV2_9BILA</name>
<evidence type="ECO:0000256" key="1">
    <source>
        <dbReference type="ARBA" id="ARBA00004123"/>
    </source>
</evidence>
<accession>A0A8S3DBV2</accession>
<dbReference type="Proteomes" id="UP000676336">
    <property type="component" value="Unassembled WGS sequence"/>
</dbReference>
<dbReference type="FunFam" id="3.30.160.60:FF:000104">
    <property type="entry name" value="Transcriptional repressor protein YY1"/>
    <property type="match status" value="1"/>
</dbReference>
<evidence type="ECO:0000256" key="2">
    <source>
        <dbReference type="ARBA" id="ARBA00022723"/>
    </source>
</evidence>
<organism evidence="10 11">
    <name type="scientific">Rotaria magnacalcarata</name>
    <dbReference type="NCBI Taxonomy" id="392030"/>
    <lineage>
        <taxon>Eukaryota</taxon>
        <taxon>Metazoa</taxon>
        <taxon>Spiralia</taxon>
        <taxon>Gnathifera</taxon>
        <taxon>Rotifera</taxon>
        <taxon>Eurotatoria</taxon>
        <taxon>Bdelloidea</taxon>
        <taxon>Philodinida</taxon>
        <taxon>Philodinidae</taxon>
        <taxon>Rotaria</taxon>
    </lineage>
</organism>
<feature type="domain" description="C2H2-type" evidence="9">
    <location>
        <begin position="31"/>
        <end position="60"/>
    </location>
</feature>
<gene>
    <name evidence="10" type="ORF">SMN809_LOCUS54674</name>
</gene>
<feature type="non-terminal residue" evidence="10">
    <location>
        <position position="1"/>
    </location>
</feature>
<comment type="caution">
    <text evidence="10">The sequence shown here is derived from an EMBL/GenBank/DDBJ whole genome shotgun (WGS) entry which is preliminary data.</text>
</comment>
<evidence type="ECO:0000256" key="7">
    <source>
        <dbReference type="ARBA" id="ARBA00023242"/>
    </source>
</evidence>
<reference evidence="10" key="1">
    <citation type="submission" date="2021-02" db="EMBL/GenBank/DDBJ databases">
        <authorList>
            <person name="Nowell W R."/>
        </authorList>
    </citation>
    <scope>NUCLEOTIDE SEQUENCE</scope>
</reference>
<dbReference type="PANTHER" id="PTHR14003">
    <property type="entry name" value="TRANSCRIPTIONAL REPRESSOR PROTEIN YY"/>
    <property type="match status" value="1"/>
</dbReference>
<dbReference type="AlphaFoldDB" id="A0A8S3DBV2"/>
<evidence type="ECO:0000313" key="11">
    <source>
        <dbReference type="Proteomes" id="UP000676336"/>
    </source>
</evidence>
<keyword evidence="5" id="KW-0862">Zinc</keyword>
<dbReference type="PANTHER" id="PTHR14003:SF19">
    <property type="entry name" value="YY2 TRANSCRIPTION FACTOR"/>
    <property type="match status" value="1"/>
</dbReference>
<dbReference type="FunFam" id="3.30.160.60:FF:000163">
    <property type="entry name" value="transcriptional repressor protein YY1"/>
    <property type="match status" value="1"/>
</dbReference>
<evidence type="ECO:0000313" key="10">
    <source>
        <dbReference type="EMBL" id="CAF4962250.1"/>
    </source>
</evidence>
<protein>
    <recommendedName>
        <fullName evidence="9">C2H2-type domain-containing protein</fullName>
    </recommendedName>
</protein>
<evidence type="ECO:0000256" key="4">
    <source>
        <dbReference type="ARBA" id="ARBA00022771"/>
    </source>
</evidence>
<dbReference type="SUPFAM" id="SSF57667">
    <property type="entry name" value="beta-beta-alpha zinc fingers"/>
    <property type="match status" value="1"/>
</dbReference>
<evidence type="ECO:0000256" key="3">
    <source>
        <dbReference type="ARBA" id="ARBA00022737"/>
    </source>
</evidence>
<dbReference type="GO" id="GO:0000978">
    <property type="term" value="F:RNA polymerase II cis-regulatory region sequence-specific DNA binding"/>
    <property type="evidence" value="ECO:0007669"/>
    <property type="project" value="TreeGrafter"/>
</dbReference>
<dbReference type="InterPro" id="IPR013087">
    <property type="entry name" value="Znf_C2H2_type"/>
</dbReference>
<dbReference type="GO" id="GO:0031519">
    <property type="term" value="C:PcG protein complex"/>
    <property type="evidence" value="ECO:0007669"/>
    <property type="project" value="TreeGrafter"/>
</dbReference>
<dbReference type="Gene3D" id="3.30.160.60">
    <property type="entry name" value="Classic Zinc Finger"/>
    <property type="match status" value="2"/>
</dbReference>
<proteinExistence type="predicted"/>
<dbReference type="GO" id="GO:0000785">
    <property type="term" value="C:chromatin"/>
    <property type="evidence" value="ECO:0007669"/>
    <property type="project" value="TreeGrafter"/>
</dbReference>
<dbReference type="GO" id="GO:0005667">
    <property type="term" value="C:transcription regulator complex"/>
    <property type="evidence" value="ECO:0007669"/>
    <property type="project" value="TreeGrafter"/>
</dbReference>
<sequence>FQCPFEGCGKRFSLDFNLRTHVRIHTGDKPYVCPFDGCSRRFAQSTNLKQHLLTHAKIRSHQPFAIPAVAVTITEIQPHEGHQLKGAPVSSVAPQIVQLQTDSQVSLRSSSNSEIVTRAAEAAQQRLQ</sequence>
<dbReference type="GO" id="GO:0000981">
    <property type="term" value="F:DNA-binding transcription factor activity, RNA polymerase II-specific"/>
    <property type="evidence" value="ECO:0007669"/>
    <property type="project" value="TreeGrafter"/>
</dbReference>
<evidence type="ECO:0000256" key="6">
    <source>
        <dbReference type="ARBA" id="ARBA00023125"/>
    </source>
</evidence>
<keyword evidence="2" id="KW-0479">Metal-binding</keyword>
<keyword evidence="4 8" id="KW-0863">Zinc-finger</keyword>
<evidence type="ECO:0000256" key="5">
    <source>
        <dbReference type="ARBA" id="ARBA00022833"/>
    </source>
</evidence>
<comment type="subcellular location">
    <subcellularLocation>
        <location evidence="1">Nucleus</location>
    </subcellularLocation>
</comment>
<evidence type="ECO:0000256" key="8">
    <source>
        <dbReference type="PROSITE-ProRule" id="PRU00042"/>
    </source>
</evidence>
<keyword evidence="3" id="KW-0677">Repeat</keyword>
<evidence type="ECO:0000259" key="9">
    <source>
        <dbReference type="PROSITE" id="PS50157"/>
    </source>
</evidence>
<dbReference type="SMART" id="SM00355">
    <property type="entry name" value="ZnF_C2H2"/>
    <property type="match status" value="2"/>
</dbReference>
<dbReference type="PROSITE" id="PS50157">
    <property type="entry name" value="ZINC_FINGER_C2H2_2"/>
    <property type="match status" value="2"/>
</dbReference>
<dbReference type="PROSITE" id="PS00028">
    <property type="entry name" value="ZINC_FINGER_C2H2_1"/>
    <property type="match status" value="2"/>
</dbReference>